<comment type="caution">
    <text evidence="2">The sequence shown here is derived from an EMBL/GenBank/DDBJ whole genome shotgun (WGS) entry which is preliminary data.</text>
</comment>
<protein>
    <recommendedName>
        <fullName evidence="4">Calmodulin-lysine N-methyltransferase</fullName>
    </recommendedName>
</protein>
<feature type="compositionally biased region" description="Low complexity" evidence="1">
    <location>
        <begin position="169"/>
        <end position="200"/>
    </location>
</feature>
<name>A0A5A8D717_CAFRO</name>
<dbReference type="AlphaFoldDB" id="A0A5A8D717"/>
<reference evidence="2 3" key="1">
    <citation type="submission" date="2019-07" db="EMBL/GenBank/DDBJ databases">
        <title>Genomes of Cafeteria roenbergensis.</title>
        <authorList>
            <person name="Fischer M.G."/>
            <person name="Hackl T."/>
            <person name="Roman M."/>
        </authorList>
    </citation>
    <scope>NUCLEOTIDE SEQUENCE [LARGE SCALE GENOMIC DNA]</scope>
    <source>
        <strain evidence="2 3">RCC970-E3</strain>
    </source>
</reference>
<sequence>MHPRHQVQSRNHGGLVRASWMLRAGMAQQAAAAALAAMVAGNADCALEAGALGTQQLLAKLSAGRLHMRMTSHDDVGAVLWPAAAVLSRWLVAHPQVLSGRDVLEIGAGMGLTGIVAAGQARRAVLSDFNWAVLCNLRRNIALNGGELCFEPAVATSKEGAEDEGAGQVDASSGDAGVGDGATRSGAAASGGAEGSAGRSNALRDGLVDAQWLDWDALPGSESPRTASCPADFDDASSGRFDAVIATDMVISLSDCRGVARVCATCLRAGGFAVFAVAPPDVRFGTEHLGPALEAAGLAVTKQTVAPRFAVSGGGEAAAATGGGYEARIVMYCAVKPPAEA</sequence>
<feature type="region of interest" description="Disordered" evidence="1">
    <location>
        <begin position="160"/>
        <end position="200"/>
    </location>
</feature>
<organism evidence="2 3">
    <name type="scientific">Cafeteria roenbergensis</name>
    <name type="common">Marine flagellate</name>
    <dbReference type="NCBI Taxonomy" id="33653"/>
    <lineage>
        <taxon>Eukaryota</taxon>
        <taxon>Sar</taxon>
        <taxon>Stramenopiles</taxon>
        <taxon>Bigyra</taxon>
        <taxon>Opalozoa</taxon>
        <taxon>Bicosoecida</taxon>
        <taxon>Cafeteriaceae</taxon>
        <taxon>Cafeteria</taxon>
    </lineage>
</organism>
<evidence type="ECO:0008006" key="4">
    <source>
        <dbReference type="Google" id="ProtNLM"/>
    </source>
</evidence>
<proteinExistence type="predicted"/>
<dbReference type="InterPro" id="IPR019410">
    <property type="entry name" value="Methyltransf_16"/>
</dbReference>
<dbReference type="Pfam" id="PF10294">
    <property type="entry name" value="Methyltransf_16"/>
    <property type="match status" value="1"/>
</dbReference>
<dbReference type="PANTHER" id="PTHR14614">
    <property type="entry name" value="HEPATOCELLULAR CARCINOMA-ASSOCIATED ANTIGEN"/>
    <property type="match status" value="1"/>
</dbReference>
<gene>
    <name evidence="2" type="ORF">FNF28_05122</name>
</gene>
<dbReference type="Proteomes" id="UP000324907">
    <property type="component" value="Unassembled WGS sequence"/>
</dbReference>
<evidence type="ECO:0000256" key="1">
    <source>
        <dbReference type="SAM" id="MobiDB-lite"/>
    </source>
</evidence>
<dbReference type="Gene3D" id="3.40.50.150">
    <property type="entry name" value="Vaccinia Virus protein VP39"/>
    <property type="match status" value="1"/>
</dbReference>
<dbReference type="SUPFAM" id="SSF53335">
    <property type="entry name" value="S-adenosyl-L-methionine-dependent methyltransferases"/>
    <property type="match status" value="1"/>
</dbReference>
<evidence type="ECO:0000313" key="3">
    <source>
        <dbReference type="Proteomes" id="UP000324907"/>
    </source>
</evidence>
<dbReference type="InterPro" id="IPR029063">
    <property type="entry name" value="SAM-dependent_MTases_sf"/>
</dbReference>
<evidence type="ECO:0000313" key="2">
    <source>
        <dbReference type="EMBL" id="KAA0161243.1"/>
    </source>
</evidence>
<accession>A0A5A8D717</accession>
<dbReference type="EMBL" id="VLTL01000097">
    <property type="protein sequence ID" value="KAA0161243.1"/>
    <property type="molecule type" value="Genomic_DNA"/>
</dbReference>